<evidence type="ECO:0000313" key="5">
    <source>
        <dbReference type="Proteomes" id="UP000008549"/>
    </source>
</evidence>
<dbReference type="GeneID" id="8583330"/>
<proteinExistence type="predicted"/>
<dbReference type="PROSITE" id="PS50055">
    <property type="entry name" value="TYR_PHOSPHATASE_PTP"/>
    <property type="match status" value="1"/>
</dbReference>
<dbReference type="HOGENOM" id="CLU_001645_9_4_1"/>
<dbReference type="PRINTS" id="PR00700">
    <property type="entry name" value="PRTYPHPHTASE"/>
</dbReference>
<dbReference type="InterPro" id="IPR000387">
    <property type="entry name" value="Tyr_Pase_dom"/>
</dbReference>
<dbReference type="InterPro" id="IPR029021">
    <property type="entry name" value="Prot-tyrosine_phosphatase-like"/>
</dbReference>
<feature type="domain" description="Tyrosine specific protein phosphatases" evidence="3">
    <location>
        <begin position="279"/>
        <end position="350"/>
    </location>
</feature>
<dbReference type="OMA" id="VAKYEKF"/>
<dbReference type="InterPro" id="IPR003595">
    <property type="entry name" value="Tyr_Pase_cat"/>
</dbReference>
<evidence type="ECO:0000256" key="1">
    <source>
        <dbReference type="SAM" id="MobiDB-lite"/>
    </source>
</evidence>
<sequence>MPLVNNKLASMSDDEDPPRAQAGAVLGLGKKDKGKKVVAEGKKKNGGTEGSRRIKKEKKKEETGDATNKTNMTPAPPQAHPIVQEWVLRALDFGVEKLREEFRVLAKYTRSDMTQTVFNANHSTDINVTKNRYQDVPCQDQCIVKLDPPSPCTYIHANYVGCPMYPEKRFICCQGPLDHTCEEFWWMVIQNKVEQIVMLCKTIETGKLKCAQYWPAAQGEKKEFKTGVVVENVSGTKPMERDGEIQVTMLNVSFSGQTISVRHLHWTDWPDRGVPPCKLTSLELLSAVRGSRVPIVVHCSAGIGRTGTIVAIEYILEKIAENKQCPPMPDLVKQLRDQRAYSIQNDLQYLYIHRVMLNYFLDKYKEKYASLLTPENVAKYEKFVKDYNASRCNGLENESWGNGTSCRGFFWDSILKRTKKERNEIQFIGIWVVDKKGGAQYFGGSIK</sequence>
<dbReference type="SMART" id="SM00194">
    <property type="entry name" value="PTPc"/>
    <property type="match status" value="1"/>
</dbReference>
<accession>A8XH92</accession>
<keyword evidence="5" id="KW-1185">Reference proteome</keyword>
<reference evidence="4 5" key="2">
    <citation type="journal article" date="2011" name="PLoS Genet.">
        <title>Caenorhabditis briggsae recombinant inbred line genotypes reveal inter-strain incompatibility and the evolution of recombination.</title>
        <authorList>
            <person name="Ross J.A."/>
            <person name="Koboldt D.C."/>
            <person name="Staisch J.E."/>
            <person name="Chamberlin H.M."/>
            <person name="Gupta B.P."/>
            <person name="Miller R.D."/>
            <person name="Baird S.E."/>
            <person name="Haag E.S."/>
        </authorList>
    </citation>
    <scope>NUCLEOTIDE SEQUENCE [LARGE SCALE GENOMIC DNA]</scope>
    <source>
        <strain evidence="4 5">AF16</strain>
    </source>
</reference>
<dbReference type="PROSITE" id="PS00383">
    <property type="entry name" value="TYR_PHOSPHATASE_1"/>
    <property type="match status" value="1"/>
</dbReference>
<dbReference type="CTD" id="8583330"/>
<evidence type="ECO:0000259" key="3">
    <source>
        <dbReference type="PROSITE" id="PS50056"/>
    </source>
</evidence>
<evidence type="ECO:0000313" key="4">
    <source>
        <dbReference type="EMBL" id="CAP32016.2"/>
    </source>
</evidence>
<protein>
    <submittedName>
        <fullName evidence="4">Protein CBG13187</fullName>
    </submittedName>
</protein>
<dbReference type="KEGG" id="cbr:CBG_13187"/>
<evidence type="ECO:0000259" key="2">
    <source>
        <dbReference type="PROSITE" id="PS50055"/>
    </source>
</evidence>
<organism evidence="4 5">
    <name type="scientific">Caenorhabditis briggsae</name>
    <dbReference type="NCBI Taxonomy" id="6238"/>
    <lineage>
        <taxon>Eukaryota</taxon>
        <taxon>Metazoa</taxon>
        <taxon>Ecdysozoa</taxon>
        <taxon>Nematoda</taxon>
        <taxon>Chromadorea</taxon>
        <taxon>Rhabditida</taxon>
        <taxon>Rhabditina</taxon>
        <taxon>Rhabditomorpha</taxon>
        <taxon>Rhabditoidea</taxon>
        <taxon>Rhabditidae</taxon>
        <taxon>Peloderinae</taxon>
        <taxon>Caenorhabditis</taxon>
    </lineage>
</organism>
<dbReference type="InterPro" id="IPR000242">
    <property type="entry name" value="PTP_cat"/>
</dbReference>
<dbReference type="AlphaFoldDB" id="A8XH92"/>
<dbReference type="Proteomes" id="UP000008549">
    <property type="component" value="Unassembled WGS sequence"/>
</dbReference>
<dbReference type="InParanoid" id="A8XH92"/>
<feature type="domain" description="Tyrosine-protein phosphatase" evidence="2">
    <location>
        <begin position="98"/>
        <end position="359"/>
    </location>
</feature>
<dbReference type="EMBL" id="HE601226">
    <property type="protein sequence ID" value="CAP32016.2"/>
    <property type="molecule type" value="Genomic_DNA"/>
</dbReference>
<feature type="region of interest" description="Disordered" evidence="1">
    <location>
        <begin position="1"/>
        <end position="78"/>
    </location>
</feature>
<feature type="compositionally biased region" description="Basic and acidic residues" evidence="1">
    <location>
        <begin position="29"/>
        <end position="43"/>
    </location>
</feature>
<dbReference type="SMART" id="SM00404">
    <property type="entry name" value="PTPc_motif"/>
    <property type="match status" value="1"/>
</dbReference>
<dbReference type="InterPro" id="IPR052782">
    <property type="entry name" value="Oocyte-zygote_transition_reg"/>
</dbReference>
<dbReference type="InterPro" id="IPR016130">
    <property type="entry name" value="Tyr_Pase_AS"/>
</dbReference>
<reference evidence="4 5" key="1">
    <citation type="journal article" date="2003" name="PLoS Biol.">
        <title>The genome sequence of Caenorhabditis briggsae: a platform for comparative genomics.</title>
        <authorList>
            <person name="Stein L.D."/>
            <person name="Bao Z."/>
            <person name="Blasiar D."/>
            <person name="Blumenthal T."/>
            <person name="Brent M.R."/>
            <person name="Chen N."/>
            <person name="Chinwalla A."/>
            <person name="Clarke L."/>
            <person name="Clee C."/>
            <person name="Coghlan A."/>
            <person name="Coulson A."/>
            <person name="D'Eustachio P."/>
            <person name="Fitch D.H."/>
            <person name="Fulton L.A."/>
            <person name="Fulton R.E."/>
            <person name="Griffiths-Jones S."/>
            <person name="Harris T.W."/>
            <person name="Hillier L.W."/>
            <person name="Kamath R."/>
            <person name="Kuwabara P.E."/>
            <person name="Mardis E.R."/>
            <person name="Marra M.A."/>
            <person name="Miner T.L."/>
            <person name="Minx P."/>
            <person name="Mullikin J.C."/>
            <person name="Plumb R.W."/>
            <person name="Rogers J."/>
            <person name="Schein J.E."/>
            <person name="Sohrmann M."/>
            <person name="Spieth J."/>
            <person name="Stajich J.E."/>
            <person name="Wei C."/>
            <person name="Willey D."/>
            <person name="Wilson R.K."/>
            <person name="Durbin R."/>
            <person name="Waterston R.H."/>
        </authorList>
    </citation>
    <scope>NUCLEOTIDE SEQUENCE [LARGE SCALE GENOMIC DNA]</scope>
    <source>
        <strain evidence="4 5">AF16</strain>
    </source>
</reference>
<dbReference type="FunCoup" id="A8XH92">
    <property type="interactions" value="2366"/>
</dbReference>
<dbReference type="eggNOG" id="KOG0789">
    <property type="taxonomic scope" value="Eukaryota"/>
</dbReference>
<dbReference type="PANTHER" id="PTHR46163:SF20">
    <property type="entry name" value="PROTEIN-TYROSINE PHOSPHATASE"/>
    <property type="match status" value="1"/>
</dbReference>
<dbReference type="WormBase" id="CBG13187">
    <property type="protein sequence ID" value="CBP09298"/>
    <property type="gene ID" value="WBGene00033986"/>
</dbReference>
<dbReference type="RefSeq" id="XP_002641338.2">
    <property type="nucleotide sequence ID" value="XM_002641292.2"/>
</dbReference>
<gene>
    <name evidence="4 6" type="ORF">CBG13187</name>
    <name evidence="4" type="ORF">CBG_13187</name>
</gene>
<dbReference type="PROSITE" id="PS50056">
    <property type="entry name" value="TYR_PHOSPHATASE_2"/>
    <property type="match status" value="1"/>
</dbReference>
<dbReference type="PANTHER" id="PTHR46163">
    <property type="entry name" value="TYROSINE-PROTEIN PHOSPHATASE-RELATED"/>
    <property type="match status" value="1"/>
</dbReference>
<dbReference type="Gene3D" id="3.90.190.10">
    <property type="entry name" value="Protein tyrosine phosphatase superfamily"/>
    <property type="match status" value="1"/>
</dbReference>
<dbReference type="Pfam" id="PF00102">
    <property type="entry name" value="Y_phosphatase"/>
    <property type="match status" value="1"/>
</dbReference>
<evidence type="ECO:0000313" key="6">
    <source>
        <dbReference type="WormBase" id="CBG13187"/>
    </source>
</evidence>
<name>A8XH92_CAEBR</name>
<dbReference type="CDD" id="cd00047">
    <property type="entry name" value="PTPc"/>
    <property type="match status" value="1"/>
</dbReference>
<dbReference type="SUPFAM" id="SSF52799">
    <property type="entry name" value="(Phosphotyrosine protein) phosphatases II"/>
    <property type="match status" value="1"/>
</dbReference>
<dbReference type="GO" id="GO:0004725">
    <property type="term" value="F:protein tyrosine phosphatase activity"/>
    <property type="evidence" value="ECO:0007669"/>
    <property type="project" value="InterPro"/>
</dbReference>